<dbReference type="Proteomes" id="UP000886998">
    <property type="component" value="Unassembled WGS sequence"/>
</dbReference>
<reference evidence="1" key="1">
    <citation type="submission" date="2020-08" db="EMBL/GenBank/DDBJ databases">
        <title>Multicomponent nature underlies the extraordinary mechanical properties of spider dragline silk.</title>
        <authorList>
            <person name="Kono N."/>
            <person name="Nakamura H."/>
            <person name="Mori M."/>
            <person name="Yoshida Y."/>
            <person name="Ohtoshi R."/>
            <person name="Malay A.D."/>
            <person name="Moran D.A.P."/>
            <person name="Tomita M."/>
            <person name="Numata K."/>
            <person name="Arakawa K."/>
        </authorList>
    </citation>
    <scope>NUCLEOTIDE SEQUENCE</scope>
</reference>
<dbReference type="PANTHER" id="PTHR46060">
    <property type="entry name" value="MARINER MOS1 TRANSPOSASE-LIKE PROTEIN"/>
    <property type="match status" value="1"/>
</dbReference>
<dbReference type="GO" id="GO:0003676">
    <property type="term" value="F:nucleic acid binding"/>
    <property type="evidence" value="ECO:0007669"/>
    <property type="project" value="InterPro"/>
</dbReference>
<evidence type="ECO:0000313" key="1">
    <source>
        <dbReference type="EMBL" id="GFS64186.1"/>
    </source>
</evidence>
<name>A0A8X6IWS4_9ARAC</name>
<dbReference type="InterPro" id="IPR052709">
    <property type="entry name" value="Transposase-MT_Hybrid"/>
</dbReference>
<protein>
    <recommendedName>
        <fullName evidence="3">Mos1 transposase HTH domain-containing protein</fullName>
    </recommendedName>
</protein>
<organism evidence="1 2">
    <name type="scientific">Trichonephila inaurata madagascariensis</name>
    <dbReference type="NCBI Taxonomy" id="2747483"/>
    <lineage>
        <taxon>Eukaryota</taxon>
        <taxon>Metazoa</taxon>
        <taxon>Ecdysozoa</taxon>
        <taxon>Arthropoda</taxon>
        <taxon>Chelicerata</taxon>
        <taxon>Arachnida</taxon>
        <taxon>Araneae</taxon>
        <taxon>Araneomorphae</taxon>
        <taxon>Entelegynae</taxon>
        <taxon>Araneoidea</taxon>
        <taxon>Nephilidae</taxon>
        <taxon>Trichonephila</taxon>
        <taxon>Trichonephila inaurata</taxon>
    </lineage>
</organism>
<dbReference type="PANTHER" id="PTHR46060:SF1">
    <property type="entry name" value="MARINER MOS1 TRANSPOSASE-LIKE PROTEIN"/>
    <property type="match status" value="1"/>
</dbReference>
<comment type="caution">
    <text evidence="1">The sequence shown here is derived from an EMBL/GenBank/DDBJ whole genome shotgun (WGS) entry which is preliminary data.</text>
</comment>
<dbReference type="InterPro" id="IPR036397">
    <property type="entry name" value="RNaseH_sf"/>
</dbReference>
<gene>
    <name evidence="1" type="ORF">TNIN_316311</name>
</gene>
<evidence type="ECO:0008006" key="3">
    <source>
        <dbReference type="Google" id="ProtNLM"/>
    </source>
</evidence>
<dbReference type="AlphaFoldDB" id="A0A8X6IWS4"/>
<dbReference type="Gene3D" id="3.30.420.10">
    <property type="entry name" value="Ribonuclease H-like superfamily/Ribonuclease H"/>
    <property type="match status" value="1"/>
</dbReference>
<accession>A0A8X6IWS4</accession>
<dbReference type="OrthoDB" id="8189655at2759"/>
<sequence length="115" mass="13946">MEQKTNLKFCFNKNGNLEMLRSEYGEETLSRKTVFQWFKRLREDRESYCNVMKRLLSLIRRIQPHLAASGKWFLLHNYARTHLAMCVRRFLAQQQLFQPPYYPDLEPADFFSFSE</sequence>
<keyword evidence="2" id="KW-1185">Reference proteome</keyword>
<evidence type="ECO:0000313" key="2">
    <source>
        <dbReference type="Proteomes" id="UP000886998"/>
    </source>
</evidence>
<proteinExistence type="predicted"/>
<dbReference type="EMBL" id="BMAV01028010">
    <property type="protein sequence ID" value="GFS64186.1"/>
    <property type="molecule type" value="Genomic_DNA"/>
</dbReference>